<name>A0ABY8QD57_9RHOB</name>
<evidence type="ECO:0000256" key="3">
    <source>
        <dbReference type="ARBA" id="ARBA00023125"/>
    </source>
</evidence>
<dbReference type="InterPro" id="IPR036390">
    <property type="entry name" value="WH_DNA-bd_sf"/>
</dbReference>
<dbReference type="PANTHER" id="PTHR30537">
    <property type="entry name" value="HTH-TYPE TRANSCRIPTIONAL REGULATOR"/>
    <property type="match status" value="1"/>
</dbReference>
<dbReference type="InterPro" id="IPR036388">
    <property type="entry name" value="WH-like_DNA-bd_sf"/>
</dbReference>
<evidence type="ECO:0000313" key="7">
    <source>
        <dbReference type="Proteomes" id="UP001230978"/>
    </source>
</evidence>
<accession>A0ABY8QD57</accession>
<protein>
    <submittedName>
        <fullName evidence="6">LysR family transcriptional regulator</fullName>
    </submittedName>
</protein>
<proteinExistence type="inferred from homology"/>
<keyword evidence="4" id="KW-0804">Transcription</keyword>
<gene>
    <name evidence="6" type="ORF">QF092_19360</name>
</gene>
<dbReference type="PROSITE" id="PS50931">
    <property type="entry name" value="HTH_LYSR"/>
    <property type="match status" value="1"/>
</dbReference>
<keyword evidence="2" id="KW-0805">Transcription regulation</keyword>
<keyword evidence="6" id="KW-0614">Plasmid</keyword>
<evidence type="ECO:0000256" key="1">
    <source>
        <dbReference type="ARBA" id="ARBA00009437"/>
    </source>
</evidence>
<keyword evidence="7" id="KW-1185">Reference proteome</keyword>
<dbReference type="Proteomes" id="UP001230978">
    <property type="component" value="Plasmid unnamed2"/>
</dbReference>
<evidence type="ECO:0000256" key="4">
    <source>
        <dbReference type="ARBA" id="ARBA00023163"/>
    </source>
</evidence>
<evidence type="ECO:0000259" key="5">
    <source>
        <dbReference type="PROSITE" id="PS50931"/>
    </source>
</evidence>
<dbReference type="Pfam" id="PF00126">
    <property type="entry name" value="HTH_1"/>
    <property type="match status" value="1"/>
</dbReference>
<organism evidence="6 7">
    <name type="scientific">Fuscovulum ytuae</name>
    <dbReference type="NCBI Taxonomy" id="3042299"/>
    <lineage>
        <taxon>Bacteria</taxon>
        <taxon>Pseudomonadati</taxon>
        <taxon>Pseudomonadota</taxon>
        <taxon>Alphaproteobacteria</taxon>
        <taxon>Rhodobacterales</taxon>
        <taxon>Paracoccaceae</taxon>
        <taxon>Fuscovulum</taxon>
    </lineage>
</organism>
<dbReference type="InterPro" id="IPR005119">
    <property type="entry name" value="LysR_subst-bd"/>
</dbReference>
<dbReference type="Gene3D" id="1.10.10.10">
    <property type="entry name" value="Winged helix-like DNA-binding domain superfamily/Winged helix DNA-binding domain"/>
    <property type="match status" value="1"/>
</dbReference>
<dbReference type="RefSeq" id="WP_281470565.1">
    <property type="nucleotide sequence ID" value="NZ_CP124537.1"/>
</dbReference>
<comment type="similarity">
    <text evidence="1">Belongs to the LysR transcriptional regulatory family.</text>
</comment>
<evidence type="ECO:0000313" key="6">
    <source>
        <dbReference type="EMBL" id="WGV18386.1"/>
    </source>
</evidence>
<dbReference type="SUPFAM" id="SSF53850">
    <property type="entry name" value="Periplasmic binding protein-like II"/>
    <property type="match status" value="1"/>
</dbReference>
<dbReference type="PANTHER" id="PTHR30537:SF26">
    <property type="entry name" value="GLYCINE CLEAVAGE SYSTEM TRANSCRIPTIONAL ACTIVATOR"/>
    <property type="match status" value="1"/>
</dbReference>
<evidence type="ECO:0000256" key="2">
    <source>
        <dbReference type="ARBA" id="ARBA00023015"/>
    </source>
</evidence>
<dbReference type="Gene3D" id="3.40.190.10">
    <property type="entry name" value="Periplasmic binding protein-like II"/>
    <property type="match status" value="2"/>
</dbReference>
<dbReference type="SUPFAM" id="SSF46785">
    <property type="entry name" value="Winged helix' DNA-binding domain"/>
    <property type="match status" value="1"/>
</dbReference>
<dbReference type="Pfam" id="PF03466">
    <property type="entry name" value="LysR_substrate"/>
    <property type="match status" value="1"/>
</dbReference>
<geneLocation type="plasmid" evidence="6 7">
    <name>unnamed2</name>
</geneLocation>
<dbReference type="EMBL" id="CP124537">
    <property type="protein sequence ID" value="WGV18386.1"/>
    <property type="molecule type" value="Genomic_DNA"/>
</dbReference>
<reference evidence="6 7" key="1">
    <citation type="submission" date="2023-04" db="EMBL/GenBank/DDBJ databases">
        <title>YMD61, complete Genome.</title>
        <authorList>
            <person name="Zhang J."/>
        </authorList>
    </citation>
    <scope>NUCLEOTIDE SEQUENCE [LARGE SCALE GENOMIC DNA]</scope>
    <source>
        <strain evidence="6 7">YMD61</strain>
        <plasmid evidence="6 7">unnamed2</plasmid>
    </source>
</reference>
<keyword evidence="3" id="KW-0238">DNA-binding</keyword>
<dbReference type="InterPro" id="IPR058163">
    <property type="entry name" value="LysR-type_TF_proteobact-type"/>
</dbReference>
<feature type="domain" description="HTH lysR-type" evidence="5">
    <location>
        <begin position="1"/>
        <end position="56"/>
    </location>
</feature>
<sequence length="293" mass="32396">MTGLRALEAVLRTGSLSAAARELCVTPAAISHRLRDLEARCGAPLVYRSGNRFVPTETGRAITAALGDAFQRIRMADELLHDGRSTEFRITASYSFAVLWLMPRIPTFEKMFPDTDLVINPTHDPLNHGPSDVTIVHAAHKPKGTGWRLLFDDRCAAIARPEHPFFATETGNMQDVLDSRLLHIAHQRGRDWGEYSWRDWAAQLGLSWSDAKKKGPSVSAEHLAAEMLPKSDLFALISVVNASDLLASNRLRLVKGSEAATGCSYWIGSRYDSGPFAGRAKRFIKLMIDSLKV</sequence>
<dbReference type="InterPro" id="IPR000847">
    <property type="entry name" value="LysR_HTH_N"/>
</dbReference>